<dbReference type="PANTHER" id="PTHR43822:SF2">
    <property type="entry name" value="HOMOACONITASE, MITOCHONDRIAL"/>
    <property type="match status" value="1"/>
</dbReference>
<dbReference type="GO" id="GO:0043436">
    <property type="term" value="P:oxoacid metabolic process"/>
    <property type="evidence" value="ECO:0007669"/>
    <property type="project" value="UniProtKB-ARBA"/>
</dbReference>
<evidence type="ECO:0000256" key="4">
    <source>
        <dbReference type="ARBA" id="ARBA00023239"/>
    </source>
</evidence>
<dbReference type="PRINTS" id="PR00415">
    <property type="entry name" value="ACONITASE"/>
</dbReference>
<gene>
    <name evidence="6" type="primary">dmdA</name>
    <name evidence="6" type="ORF">NCTC1935_02218</name>
</gene>
<keyword evidence="1" id="KW-0479">Metal-binding</keyword>
<evidence type="ECO:0000313" key="6">
    <source>
        <dbReference type="EMBL" id="VFA84389.1"/>
    </source>
</evidence>
<organism evidence="6">
    <name type="scientific">Nocardia farcinica</name>
    <dbReference type="NCBI Taxonomy" id="37329"/>
    <lineage>
        <taxon>Bacteria</taxon>
        <taxon>Bacillati</taxon>
        <taxon>Actinomycetota</taxon>
        <taxon>Actinomycetes</taxon>
        <taxon>Mycobacteriales</taxon>
        <taxon>Nocardiaceae</taxon>
        <taxon>Nocardia</taxon>
    </lineage>
</organism>
<dbReference type="GO" id="GO:0046872">
    <property type="term" value="F:metal ion binding"/>
    <property type="evidence" value="ECO:0007669"/>
    <property type="project" value="UniProtKB-KW"/>
</dbReference>
<evidence type="ECO:0000256" key="3">
    <source>
        <dbReference type="ARBA" id="ARBA00023014"/>
    </source>
</evidence>
<dbReference type="InterPro" id="IPR050067">
    <property type="entry name" value="IPM_dehydratase_rel_enz"/>
</dbReference>
<feature type="domain" description="Aconitase/3-isopropylmalate dehydratase large subunit alpha/beta/alpha" evidence="5">
    <location>
        <begin position="90"/>
        <end position="275"/>
    </location>
</feature>
<dbReference type="SUPFAM" id="SSF53732">
    <property type="entry name" value="Aconitase iron-sulfur domain"/>
    <property type="match status" value="1"/>
</dbReference>
<dbReference type="PANTHER" id="PTHR43822">
    <property type="entry name" value="HOMOACONITASE, MITOCHONDRIAL-RELATED"/>
    <property type="match status" value="1"/>
</dbReference>
<keyword evidence="3" id="KW-0411">Iron-sulfur</keyword>
<dbReference type="RefSeq" id="WP_137353112.1">
    <property type="nucleotide sequence ID" value="NZ_CAACYE020000001.1"/>
</dbReference>
<name>A0A449GFK2_NOCFR</name>
<dbReference type="EC" id="4.2.1.85" evidence="6"/>
<dbReference type="EMBL" id="CAACYE010000005">
    <property type="protein sequence ID" value="VFA84389.1"/>
    <property type="molecule type" value="Genomic_DNA"/>
</dbReference>
<reference evidence="6" key="1">
    <citation type="submission" date="2019-02" db="EMBL/GenBank/DDBJ databases">
        <authorList>
            <consortium name="Pathogen Informatics"/>
        </authorList>
    </citation>
    <scope>NUCLEOTIDE SEQUENCE</scope>
    <source>
        <strain evidence="6">3012STDY6733949</strain>
    </source>
</reference>
<keyword evidence="2" id="KW-0408">Iron</keyword>
<feature type="domain" description="Aconitase/3-isopropylmalate dehydratase large subunit alpha/beta/alpha" evidence="5">
    <location>
        <begin position="283"/>
        <end position="407"/>
    </location>
</feature>
<dbReference type="GO" id="GO:0047868">
    <property type="term" value="F:dimethylmaleate hydratase activity"/>
    <property type="evidence" value="ECO:0007669"/>
    <property type="project" value="UniProtKB-EC"/>
</dbReference>
<protein>
    <submittedName>
        <fullName evidence="6">2,3-dimethylmalate dehydratase large subunit</fullName>
        <ecNumber evidence="6">4.2.1.85</ecNumber>
    </submittedName>
</protein>
<dbReference type="GO" id="GO:0051536">
    <property type="term" value="F:iron-sulfur cluster binding"/>
    <property type="evidence" value="ECO:0007669"/>
    <property type="project" value="UniProtKB-KW"/>
</dbReference>
<evidence type="ECO:0000256" key="2">
    <source>
        <dbReference type="ARBA" id="ARBA00023004"/>
    </source>
</evidence>
<evidence type="ECO:0000259" key="5">
    <source>
        <dbReference type="Pfam" id="PF00330"/>
    </source>
</evidence>
<sequence>MSGQTMVEKILASRATVDRVEPGQIVVVHVDTTVALDLNFYDGMWAEPRQVYDPDKVVVIYDHVVPAPTKQAATFLARGREFVNRNKISRFHDVGAAQGICHQIIADVPYARPGEVLVCTDSHTCSGGALNCAARGIGSTELIYVLAKGYTWFRVGETIRYELLGTLPSGVSAKDAFLDLAGRYGDHVGQNVEFGGPGMGSLDMDQRRTLATMCAEVSAEFAVFEPDPVLAGHLAARGVGMDSAVLPDPDARYAARRVVDLASVEPMVGLPDSVVRNTVPVSEVRGRKVNRAFVGSCSNGTLADLRAVAATLRGNQVHPNVTFLVTPGSQQIYREALAEGTIQTITEAGALVTTSSCGMCAGFVNALAAGDVCISSSTRNFKGRMGSVDSQIYLASSAAVAAAAVAGEIVDPRVVMNEEVVA</sequence>
<accession>A0A449GFK2</accession>
<proteinExistence type="predicted"/>
<dbReference type="InterPro" id="IPR001030">
    <property type="entry name" value="Acoase/IPM_deHydtase_lsu_aba"/>
</dbReference>
<dbReference type="Gene3D" id="3.30.499.10">
    <property type="entry name" value="Aconitase, domain 3"/>
    <property type="match status" value="2"/>
</dbReference>
<dbReference type="AlphaFoldDB" id="A0A449GFK2"/>
<dbReference type="NCBIfam" id="NF001614">
    <property type="entry name" value="PRK00402.1"/>
    <property type="match status" value="1"/>
</dbReference>
<evidence type="ECO:0000256" key="1">
    <source>
        <dbReference type="ARBA" id="ARBA00022723"/>
    </source>
</evidence>
<keyword evidence="4 6" id="KW-0456">Lyase</keyword>
<dbReference type="InterPro" id="IPR036008">
    <property type="entry name" value="Aconitase_4Fe-4S_dom"/>
</dbReference>
<dbReference type="Pfam" id="PF00330">
    <property type="entry name" value="Aconitase"/>
    <property type="match status" value="2"/>
</dbReference>
<dbReference type="InterPro" id="IPR015931">
    <property type="entry name" value="Acnase/IPM_dHydase_lsu_aba_1/3"/>
</dbReference>